<reference evidence="2 4" key="1">
    <citation type="submission" date="2016-10" db="EMBL/GenBank/DDBJ databases">
        <title>Draft genome sequences of four alkaliphilic bacteria belonging to the Anaerobacillus genus.</title>
        <authorList>
            <person name="Bassil N.M."/>
            <person name="Lloyd J.R."/>
        </authorList>
    </citation>
    <scope>NUCLEOTIDE SEQUENCE [LARGE SCALE GENOMIC DNA]</scope>
    <source>
        <strain evidence="2 4">NB2006</strain>
    </source>
</reference>
<evidence type="ECO:0000313" key="4">
    <source>
        <dbReference type="Proteomes" id="UP000180175"/>
    </source>
</evidence>
<dbReference type="PANTHER" id="PTHR43798">
    <property type="entry name" value="MONOACYLGLYCEROL LIPASE"/>
    <property type="match status" value="1"/>
</dbReference>
<dbReference type="PRINTS" id="PR00111">
    <property type="entry name" value="ABHYDROLASE"/>
</dbReference>
<dbReference type="GO" id="GO:0016787">
    <property type="term" value="F:hydrolase activity"/>
    <property type="evidence" value="ECO:0007669"/>
    <property type="project" value="UniProtKB-KW"/>
</dbReference>
<dbReference type="PANTHER" id="PTHR43798:SF33">
    <property type="entry name" value="HYDROLASE, PUTATIVE (AFU_ORTHOLOGUE AFUA_2G14860)-RELATED"/>
    <property type="match status" value="1"/>
</dbReference>
<protein>
    <submittedName>
        <fullName evidence="2">2-succinyl-6-hydroxy-2, 4-cyclohexadiene-1-carboxylate synthase</fullName>
    </submittedName>
    <submittedName>
        <fullName evidence="3">Alpha/beta hydrolase</fullName>
    </submittedName>
</protein>
<dbReference type="KEGG" id="aia:AWH56_023735"/>
<dbReference type="InterPro" id="IPR050266">
    <property type="entry name" value="AB_hydrolase_sf"/>
</dbReference>
<keyword evidence="3" id="KW-0378">Hydrolase</keyword>
<dbReference type="Pfam" id="PF00561">
    <property type="entry name" value="Abhydrolase_1"/>
    <property type="match status" value="1"/>
</dbReference>
<dbReference type="EMBL" id="LQXD01000054">
    <property type="protein sequence ID" value="OIJ22554.1"/>
    <property type="molecule type" value="Genomic_DNA"/>
</dbReference>
<reference evidence="3 4" key="3">
    <citation type="journal article" date="2019" name="Int. J. Syst. Evol. Microbiol.">
        <title>Anaerobacillus isosaccharinicus sp. nov., an alkaliphilic bacterium which degrades isosaccharinic acid.</title>
        <authorList>
            <person name="Bassil N.M."/>
            <person name="Lloyd J.R."/>
        </authorList>
    </citation>
    <scope>NUCLEOTIDE SEQUENCE [LARGE SCALE GENOMIC DNA]</scope>
    <source>
        <strain evidence="3 4">NB2006</strain>
    </source>
</reference>
<dbReference type="InterPro" id="IPR000639">
    <property type="entry name" value="Epox_hydrolase-like"/>
</dbReference>
<dbReference type="PRINTS" id="PR00412">
    <property type="entry name" value="EPOXHYDRLASE"/>
</dbReference>
<gene>
    <name evidence="3" type="ORF">AWH56_023735</name>
    <name evidence="2" type="ORF">AWH56_05780</name>
</gene>
<proteinExistence type="predicted"/>
<evidence type="ECO:0000259" key="1">
    <source>
        <dbReference type="Pfam" id="PF00561"/>
    </source>
</evidence>
<evidence type="ECO:0000313" key="2">
    <source>
        <dbReference type="EMBL" id="OIJ22554.1"/>
    </source>
</evidence>
<dbReference type="Gene3D" id="3.40.50.1820">
    <property type="entry name" value="alpha/beta hydrolase"/>
    <property type="match status" value="1"/>
</dbReference>
<dbReference type="Proteomes" id="UP000180175">
    <property type="component" value="Chromosome"/>
</dbReference>
<dbReference type="RefSeq" id="WP_071316222.1">
    <property type="nucleotide sequence ID" value="NZ_CP063356.2"/>
</dbReference>
<dbReference type="GO" id="GO:0016020">
    <property type="term" value="C:membrane"/>
    <property type="evidence" value="ECO:0007669"/>
    <property type="project" value="TreeGrafter"/>
</dbReference>
<dbReference type="AlphaFoldDB" id="A0A1S2MDA9"/>
<sequence length="270" mass="31339">MLYYREYLNSDVKPWVTFIHGAGGNSNTFFKQIKDFRKHFNVLLIDLRGHGKSKKSHWQKGDSFVQISDDVIEVLDHLNIKETHFVGISLGTIVVQTMAQKHPERISSMILGGAIIKLDIRTNFLITMGNLGKHIIPYMWLYRLFAWIIMPRASHSESRNAFVDQAKKMCQKEFIKWFSVTRALNPFLSKLQRDFFNIPTLFVMGKEDYLFLPPVEELVGQNDQLALECIENSGHVCNIDQPEKFNTTSINFIYQIDYHKTNNLATSNYI</sequence>
<reference evidence="3 4" key="2">
    <citation type="journal article" date="2017" name="Genome Announc.">
        <title>Draft Genome Sequences of Four Alkaliphilic Bacteria Belonging to the Anaerobacillus Genus.</title>
        <authorList>
            <person name="Bassil N.M."/>
            <person name="Lloyd J.R."/>
        </authorList>
    </citation>
    <scope>NUCLEOTIDE SEQUENCE [LARGE SCALE GENOMIC DNA]</scope>
    <source>
        <strain evidence="3 4">NB2006</strain>
    </source>
</reference>
<evidence type="ECO:0000313" key="3">
    <source>
        <dbReference type="EMBL" id="QOY35645.1"/>
    </source>
</evidence>
<keyword evidence="4" id="KW-1185">Reference proteome</keyword>
<reference evidence="3" key="4">
    <citation type="submission" date="2020-10" db="EMBL/GenBank/DDBJ databases">
        <authorList>
            <person name="Bassil N.M."/>
            <person name="Lloyd J.R."/>
        </authorList>
    </citation>
    <scope>NUCLEOTIDE SEQUENCE</scope>
    <source>
        <strain evidence="3">NB2006</strain>
    </source>
</reference>
<feature type="domain" description="AB hydrolase-1" evidence="1">
    <location>
        <begin position="14"/>
        <end position="114"/>
    </location>
</feature>
<dbReference type="SUPFAM" id="SSF53474">
    <property type="entry name" value="alpha/beta-Hydrolases"/>
    <property type="match status" value="1"/>
</dbReference>
<dbReference type="EMBL" id="CP063356">
    <property type="protein sequence ID" value="QOY35645.1"/>
    <property type="molecule type" value="Genomic_DNA"/>
</dbReference>
<accession>A0A1S2MDA9</accession>
<organism evidence="2 4">
    <name type="scientific">Anaerobacillus isosaccharinicus</name>
    <dbReference type="NCBI Taxonomy" id="1532552"/>
    <lineage>
        <taxon>Bacteria</taxon>
        <taxon>Bacillati</taxon>
        <taxon>Bacillota</taxon>
        <taxon>Bacilli</taxon>
        <taxon>Bacillales</taxon>
        <taxon>Bacillaceae</taxon>
        <taxon>Anaerobacillus</taxon>
    </lineage>
</organism>
<dbReference type="OrthoDB" id="9776853at2"/>
<dbReference type="InterPro" id="IPR000073">
    <property type="entry name" value="AB_hydrolase_1"/>
</dbReference>
<dbReference type="InterPro" id="IPR029058">
    <property type="entry name" value="AB_hydrolase_fold"/>
</dbReference>
<name>A0A1S2MDA9_9BACI</name>